<dbReference type="AlphaFoldDB" id="A0A1H9VY91"/>
<dbReference type="PROSITE" id="PS51918">
    <property type="entry name" value="RADICAL_SAM"/>
    <property type="match status" value="1"/>
</dbReference>
<evidence type="ECO:0000256" key="1">
    <source>
        <dbReference type="ARBA" id="ARBA00001966"/>
    </source>
</evidence>
<dbReference type="SFLD" id="SFLDG01081">
    <property type="entry name" value="cleavage_of_the_Ca-Cb_bond_in"/>
    <property type="match status" value="1"/>
</dbReference>
<organism evidence="8 9">
    <name type="scientific">Salisediminibacterium halotolerans</name>
    <dbReference type="NCBI Taxonomy" id="517425"/>
    <lineage>
        <taxon>Bacteria</taxon>
        <taxon>Bacillati</taxon>
        <taxon>Bacillota</taxon>
        <taxon>Bacilli</taxon>
        <taxon>Bacillales</taxon>
        <taxon>Bacillaceae</taxon>
        <taxon>Salisediminibacterium</taxon>
    </lineage>
</organism>
<dbReference type="GO" id="GO:0009228">
    <property type="term" value="P:thiamine biosynthetic process"/>
    <property type="evidence" value="ECO:0007669"/>
    <property type="project" value="InterPro"/>
</dbReference>
<dbReference type="InterPro" id="IPR058240">
    <property type="entry name" value="rSAM_sf"/>
</dbReference>
<keyword evidence="4" id="KW-0479">Metal-binding</keyword>
<accession>A0A1H9VY91</accession>
<dbReference type="Pfam" id="PF04055">
    <property type="entry name" value="Radical_SAM"/>
    <property type="match status" value="1"/>
</dbReference>
<dbReference type="InterPro" id="IPR010722">
    <property type="entry name" value="BATS_dom"/>
</dbReference>
<dbReference type="InterPro" id="IPR034428">
    <property type="entry name" value="ThiH/NoCL/HydG-like"/>
</dbReference>
<dbReference type="EMBL" id="FOGV01000025">
    <property type="protein sequence ID" value="SES26484.1"/>
    <property type="molecule type" value="Genomic_DNA"/>
</dbReference>
<evidence type="ECO:0000256" key="2">
    <source>
        <dbReference type="ARBA" id="ARBA00022485"/>
    </source>
</evidence>
<keyword evidence="6" id="KW-0411">Iron-sulfur</keyword>
<dbReference type="SUPFAM" id="SSF102114">
    <property type="entry name" value="Radical SAM enzymes"/>
    <property type="match status" value="1"/>
</dbReference>
<dbReference type="GO" id="GO:0051539">
    <property type="term" value="F:4 iron, 4 sulfur cluster binding"/>
    <property type="evidence" value="ECO:0007669"/>
    <property type="project" value="UniProtKB-KW"/>
</dbReference>
<dbReference type="Gene3D" id="3.20.20.70">
    <property type="entry name" value="Aldolase class I"/>
    <property type="match status" value="1"/>
</dbReference>
<dbReference type="SFLD" id="SFLDG01060">
    <property type="entry name" value="BATS_domain_containing"/>
    <property type="match status" value="1"/>
</dbReference>
<dbReference type="PANTHER" id="PTHR43583">
    <property type="entry name" value="2-IMINOACETATE SYNTHASE"/>
    <property type="match status" value="1"/>
</dbReference>
<dbReference type="PANTHER" id="PTHR43583:SF1">
    <property type="entry name" value="2-IMINOACETATE SYNTHASE"/>
    <property type="match status" value="1"/>
</dbReference>
<dbReference type="STRING" id="1464123.SAMN05444126_12513"/>
<dbReference type="SFLD" id="SFLDF00301">
    <property type="entry name" value="2-iminoacetate_synthase_(ThiH)"/>
    <property type="match status" value="1"/>
</dbReference>
<dbReference type="Pfam" id="PF06968">
    <property type="entry name" value="BATS"/>
    <property type="match status" value="1"/>
</dbReference>
<dbReference type="InterPro" id="IPR007197">
    <property type="entry name" value="rSAM"/>
</dbReference>
<evidence type="ECO:0000256" key="6">
    <source>
        <dbReference type="ARBA" id="ARBA00023014"/>
    </source>
</evidence>
<reference evidence="9" key="1">
    <citation type="submission" date="2016-10" db="EMBL/GenBank/DDBJ databases">
        <authorList>
            <person name="de Groot N.N."/>
        </authorList>
    </citation>
    <scope>NUCLEOTIDE SEQUENCE [LARGE SCALE GENOMIC DNA]</scope>
    <source>
        <strain evidence="9">10nlg</strain>
    </source>
</reference>
<keyword evidence="5" id="KW-0408">Iron</keyword>
<comment type="cofactor">
    <cofactor evidence="1">
        <name>[4Fe-4S] cluster</name>
        <dbReference type="ChEBI" id="CHEBI:49883"/>
    </cofactor>
</comment>
<evidence type="ECO:0000313" key="8">
    <source>
        <dbReference type="EMBL" id="SES26484.1"/>
    </source>
</evidence>
<gene>
    <name evidence="8" type="ORF">SAMN05444126_12513</name>
</gene>
<dbReference type="RefSeq" id="WP_093074185.1">
    <property type="nucleotide sequence ID" value="NZ_FOGV01000025.1"/>
</dbReference>
<evidence type="ECO:0000256" key="3">
    <source>
        <dbReference type="ARBA" id="ARBA00022691"/>
    </source>
</evidence>
<evidence type="ECO:0000256" key="5">
    <source>
        <dbReference type="ARBA" id="ARBA00023004"/>
    </source>
</evidence>
<dbReference type="CDD" id="cd01335">
    <property type="entry name" value="Radical_SAM"/>
    <property type="match status" value="1"/>
</dbReference>
<protein>
    <submittedName>
        <fullName evidence="8">2-iminoacetate synthase</fullName>
    </submittedName>
</protein>
<dbReference type="OrthoDB" id="9801120at2"/>
<evidence type="ECO:0000256" key="4">
    <source>
        <dbReference type="ARBA" id="ARBA00022723"/>
    </source>
</evidence>
<comment type="caution">
    <text evidence="8">The sequence shown here is derived from an EMBL/GenBank/DDBJ whole genome shotgun (WGS) entry which is preliminary data.</text>
</comment>
<dbReference type="GO" id="GO:0005506">
    <property type="term" value="F:iron ion binding"/>
    <property type="evidence" value="ECO:0007669"/>
    <property type="project" value="InterPro"/>
</dbReference>
<evidence type="ECO:0000259" key="7">
    <source>
        <dbReference type="PROSITE" id="PS51918"/>
    </source>
</evidence>
<feature type="domain" description="Radical SAM core" evidence="7">
    <location>
        <begin position="69"/>
        <end position="294"/>
    </location>
</feature>
<keyword evidence="2" id="KW-0004">4Fe-4S</keyword>
<sequence>MSFYEQAVTYGGWDDSVFDQVSASDVERALSKEEINQRDYFALLSPAARPYLETMAKKAQANTLRHFGKAMQLFLPLYLSDYCVNICKYCSFSADQNFPRRRLTMDEVEKEAKVISDMGIKHIILLSGESYQHSSIAYLQESMRVLSKYFSSVGLEIQPLEESEYEELVASGVDGLTVYQEVYNYDIYKDIHVKGPKKNYKYRLDTPERCAKAGMRAVNVGALLGLDDWRKESFAAGMHAAYLQDRYLETDVSVSFPRIRPHAGSYEPKVDVGDADLVQAMLALRLFLPNAGITLSTRESPELRDKLLQLGVTKISASSSTEVGGYSEPDNTQSQFEISDERSVAEMKRVLKSQGFQPIVKDWQMI</sequence>
<dbReference type="SMART" id="SM00876">
    <property type="entry name" value="BATS"/>
    <property type="match status" value="1"/>
</dbReference>
<dbReference type="GO" id="GO:0003824">
    <property type="term" value="F:catalytic activity"/>
    <property type="evidence" value="ECO:0007669"/>
    <property type="project" value="InterPro"/>
</dbReference>
<dbReference type="NCBIfam" id="TIGR02351">
    <property type="entry name" value="thiH"/>
    <property type="match status" value="1"/>
</dbReference>
<keyword evidence="9" id="KW-1185">Reference proteome</keyword>
<evidence type="ECO:0000313" key="9">
    <source>
        <dbReference type="Proteomes" id="UP000199318"/>
    </source>
</evidence>
<name>A0A1H9VY91_9BACI</name>
<dbReference type="SFLD" id="SFLDS00029">
    <property type="entry name" value="Radical_SAM"/>
    <property type="match status" value="1"/>
</dbReference>
<proteinExistence type="predicted"/>
<dbReference type="InterPro" id="IPR013785">
    <property type="entry name" value="Aldolase_TIM"/>
</dbReference>
<dbReference type="InterPro" id="IPR012726">
    <property type="entry name" value="ThiH"/>
</dbReference>
<dbReference type="Proteomes" id="UP000199318">
    <property type="component" value="Unassembled WGS sequence"/>
</dbReference>
<keyword evidence="3" id="KW-0949">S-adenosyl-L-methionine</keyword>